<dbReference type="Proteomes" id="UP000295063">
    <property type="component" value="Unassembled WGS sequence"/>
</dbReference>
<comment type="caution">
    <text evidence="2">The sequence shown here is derived from an EMBL/GenBank/DDBJ whole genome shotgun (WGS) entry which is preliminary data.</text>
</comment>
<name>A0A4V6NGB2_9FIRM</name>
<organism evidence="2 3">
    <name type="scientific">Anaerospora hongkongensis</name>
    <dbReference type="NCBI Taxonomy" id="244830"/>
    <lineage>
        <taxon>Bacteria</taxon>
        <taxon>Bacillati</taxon>
        <taxon>Bacillota</taxon>
        <taxon>Negativicutes</taxon>
        <taxon>Selenomonadales</taxon>
        <taxon>Sporomusaceae</taxon>
        <taxon>Anaerospora</taxon>
    </lineage>
</organism>
<evidence type="ECO:0000313" key="3">
    <source>
        <dbReference type="Proteomes" id="UP000295063"/>
    </source>
</evidence>
<evidence type="ECO:0000256" key="1">
    <source>
        <dbReference type="SAM" id="MobiDB-lite"/>
    </source>
</evidence>
<evidence type="ECO:0000313" key="2">
    <source>
        <dbReference type="EMBL" id="TCL38177.1"/>
    </source>
</evidence>
<dbReference type="AlphaFoldDB" id="A0A4V6NGB2"/>
<dbReference type="RefSeq" id="WP_132077756.1">
    <property type="nucleotide sequence ID" value="NZ_SLUI01000004.1"/>
</dbReference>
<feature type="region of interest" description="Disordered" evidence="1">
    <location>
        <begin position="48"/>
        <end position="86"/>
    </location>
</feature>
<accession>A0A4V6NGB2</accession>
<dbReference type="EMBL" id="SLUI01000004">
    <property type="protein sequence ID" value="TCL38177.1"/>
    <property type="molecule type" value="Genomic_DNA"/>
</dbReference>
<keyword evidence="3" id="KW-1185">Reference proteome</keyword>
<reference evidence="2 3" key="1">
    <citation type="submission" date="2019-03" db="EMBL/GenBank/DDBJ databases">
        <title>Genomic Encyclopedia of Type Strains, Phase IV (KMG-IV): sequencing the most valuable type-strain genomes for metagenomic binning, comparative biology and taxonomic classification.</title>
        <authorList>
            <person name="Goeker M."/>
        </authorList>
    </citation>
    <scope>NUCLEOTIDE SEQUENCE [LARGE SCALE GENOMIC DNA]</scope>
    <source>
        <strain evidence="2 3">DSM 15969</strain>
    </source>
</reference>
<gene>
    <name evidence="2" type="ORF">EV210_104145</name>
</gene>
<proteinExistence type="predicted"/>
<sequence>MKNGLELKSYTLLPEEIEAMLLADFGDKLQPVDSGKLAKHRQQQANLAASKLRFHKPKRTEEVEVPEASEVMETMEDVQQEGPEVP</sequence>
<dbReference type="OrthoDB" id="1684624at2"/>
<protein>
    <submittedName>
        <fullName evidence="2">Uncharacterized protein</fullName>
    </submittedName>
</protein>